<gene>
    <name evidence="1" type="ORF">DM484_04865</name>
</gene>
<accession>A0A2W4RUL0</accession>
<sequence length="255" mass="29811">MSDFYINPLSVNEQCHSTNDVLSLIKSMTACFEYLKPTIQKQRIKLWFDPIIENRQFIIGEHFLSSIRRLPNDEDDVKKLWFIYTRKAEETCPSQTLVKLTSQYCSNAIVEGFISDDDVIQKSKWLSFEGHPLNETTEYDVLQDGFVSYSVKNAYHLDSLKPLLPRYEANEKHRKESYYDHGRGEQVAAMPLNHEEAQNLLLISIKQNDDRFAYDDKATKSFYKFKPTHLELEIYHGFQISENDIPPNIKKALQS</sequence>
<comment type="caution">
    <text evidence="1">The sequence shown here is derived from an EMBL/GenBank/DDBJ whole genome shotgun (WGS) entry which is preliminary data.</text>
</comment>
<proteinExistence type="predicted"/>
<reference evidence="1 2" key="1">
    <citation type="journal article" date="2018" name="Aquat. Microb. Ecol.">
        <title>Gammaproteobacterial methanotrophs dominate.</title>
        <authorList>
            <person name="Rissanen A.J."/>
            <person name="Saarenheimo J."/>
            <person name="Tiirola M."/>
            <person name="Peura S."/>
            <person name="Aalto S.L."/>
            <person name="Karvinen A."/>
            <person name="Nykanen H."/>
        </authorList>
    </citation>
    <scope>NUCLEOTIDE SEQUENCE [LARGE SCALE GENOMIC DNA]</scope>
    <source>
        <strain evidence="1">AMbin10</strain>
    </source>
</reference>
<dbReference type="AlphaFoldDB" id="A0A2W4RUL0"/>
<evidence type="ECO:0000313" key="2">
    <source>
        <dbReference type="Proteomes" id="UP000249396"/>
    </source>
</evidence>
<name>A0A2W4RUL0_9GAMM</name>
<dbReference type="Proteomes" id="UP000249396">
    <property type="component" value="Unassembled WGS sequence"/>
</dbReference>
<organism evidence="1 2">
    <name type="scientific">Candidatus Methylumidiphilus alinenensis</name>
    <dbReference type="NCBI Taxonomy" id="2202197"/>
    <lineage>
        <taxon>Bacteria</taxon>
        <taxon>Pseudomonadati</taxon>
        <taxon>Pseudomonadota</taxon>
        <taxon>Gammaproteobacteria</taxon>
        <taxon>Methylococcales</taxon>
        <taxon>Candidatus Methylumidiphilus</taxon>
    </lineage>
</organism>
<protein>
    <submittedName>
        <fullName evidence="1">Uncharacterized protein</fullName>
    </submittedName>
</protein>
<evidence type="ECO:0000313" key="1">
    <source>
        <dbReference type="EMBL" id="PZN83228.1"/>
    </source>
</evidence>
<dbReference type="EMBL" id="QJPH01000190">
    <property type="protein sequence ID" value="PZN83228.1"/>
    <property type="molecule type" value="Genomic_DNA"/>
</dbReference>